<dbReference type="EMBL" id="CAJVPV010001813">
    <property type="protein sequence ID" value="CAG8508902.1"/>
    <property type="molecule type" value="Genomic_DNA"/>
</dbReference>
<sequence>MSHRENGQALDLASTSSSSFSLTIDSSFRDSRSSSFSSLYSEESQPFLASDGRSFDTESTGKDGNMMLRTYSDRYYVNSYNIEDHGISFFEVTRLCYRFIPTRSNDMQFEFQRRLAASEEQNSSKRKGDFLENKRKKQLLEENRVREFIIQKTMFPQKSNMEMVESVDPQSSSPSQNLLRFRSSLPKRPHVFDTPLREVYSTTPFSREVEGLMIMPRETERTIDDSPFQMLAFCHELRLKDDFYLNVVDWSCSNMLSLGLESCVYLWNIETSKMTKLCDLGGSHLISSVRWLPQESQLAIGTAEGKVQLWDACKLMKIREMGNHQSRVGAAAWNGKLLSTGSADRYIFHRDPRSPHDIFRVLTGHKSEICGLKWNHEGDQLASGGNSRELFIWEGNNCYPAYKLGEHKAAVRALSWSPHSRNLLASGGGHRDRRICFWNTLNARCLTSYNVCNLQWSPSANEIVSTHGWWKNDVIVWKYPSMEKLSTLKGHTFRVLYFALSPNGEDIVTGAGSDDSTLRFWKVFNTPVKKKKEIRSALKLDGMIR</sequence>
<name>A0A9N8ZVL7_9GLOM</name>
<evidence type="ECO:0000256" key="5">
    <source>
        <dbReference type="PROSITE-ProRule" id="PRU00221"/>
    </source>
</evidence>
<keyword evidence="4" id="KW-0131">Cell cycle</keyword>
<dbReference type="PANTHER" id="PTHR19918">
    <property type="entry name" value="CELL DIVISION CYCLE 20 CDC20 FIZZY -RELATED"/>
    <property type="match status" value="1"/>
</dbReference>
<dbReference type="OrthoDB" id="10263272at2759"/>
<accession>A0A9N8ZVL7</accession>
<dbReference type="Proteomes" id="UP000789342">
    <property type="component" value="Unassembled WGS sequence"/>
</dbReference>
<dbReference type="GO" id="GO:1990757">
    <property type="term" value="F:ubiquitin ligase activator activity"/>
    <property type="evidence" value="ECO:0007669"/>
    <property type="project" value="TreeGrafter"/>
</dbReference>
<dbReference type="InterPro" id="IPR033010">
    <property type="entry name" value="Cdc20/Fizzy"/>
</dbReference>
<feature type="repeat" description="WD" evidence="5">
    <location>
        <begin position="488"/>
        <end position="523"/>
    </location>
</feature>
<dbReference type="Gene3D" id="2.130.10.10">
    <property type="entry name" value="YVTN repeat-like/Quinoprotein amine dehydrogenase"/>
    <property type="match status" value="1"/>
</dbReference>
<protein>
    <submittedName>
        <fullName evidence="7">1376_t:CDS:1</fullName>
    </submittedName>
</protein>
<reference evidence="7" key="1">
    <citation type="submission" date="2021-06" db="EMBL/GenBank/DDBJ databases">
        <authorList>
            <person name="Kallberg Y."/>
            <person name="Tangrot J."/>
            <person name="Rosling A."/>
        </authorList>
    </citation>
    <scope>NUCLEOTIDE SEQUENCE</scope>
    <source>
        <strain evidence="7">CL551</strain>
    </source>
</reference>
<evidence type="ECO:0000256" key="3">
    <source>
        <dbReference type="ARBA" id="ARBA00022737"/>
    </source>
</evidence>
<keyword evidence="8" id="KW-1185">Reference proteome</keyword>
<dbReference type="PROSITE" id="PS50294">
    <property type="entry name" value="WD_REPEATS_REGION"/>
    <property type="match status" value="1"/>
</dbReference>
<evidence type="ECO:0000256" key="4">
    <source>
        <dbReference type="ARBA" id="ARBA00023306"/>
    </source>
</evidence>
<evidence type="ECO:0000256" key="1">
    <source>
        <dbReference type="ARBA" id="ARBA00006445"/>
    </source>
</evidence>
<dbReference type="GO" id="GO:0005680">
    <property type="term" value="C:anaphase-promoting complex"/>
    <property type="evidence" value="ECO:0007669"/>
    <property type="project" value="TreeGrafter"/>
</dbReference>
<dbReference type="InterPro" id="IPR015943">
    <property type="entry name" value="WD40/YVTN_repeat-like_dom_sf"/>
</dbReference>
<dbReference type="InterPro" id="IPR056150">
    <property type="entry name" value="WD40_CDC20-Fz"/>
</dbReference>
<gene>
    <name evidence="7" type="ORF">AMORRO_LOCUS3626</name>
</gene>
<dbReference type="Pfam" id="PF24807">
    <property type="entry name" value="WD40_CDC20-Fz"/>
    <property type="match status" value="1"/>
</dbReference>
<evidence type="ECO:0000313" key="7">
    <source>
        <dbReference type="EMBL" id="CAG8508902.1"/>
    </source>
</evidence>
<comment type="similarity">
    <text evidence="1">Belongs to the WD repeat CDC20/Fizzy family.</text>
</comment>
<dbReference type="SMART" id="SM00320">
    <property type="entry name" value="WD40"/>
    <property type="match status" value="5"/>
</dbReference>
<feature type="repeat" description="WD" evidence="5">
    <location>
        <begin position="362"/>
        <end position="394"/>
    </location>
</feature>
<evidence type="ECO:0000259" key="6">
    <source>
        <dbReference type="Pfam" id="PF24807"/>
    </source>
</evidence>
<organism evidence="7 8">
    <name type="scientific">Acaulospora morrowiae</name>
    <dbReference type="NCBI Taxonomy" id="94023"/>
    <lineage>
        <taxon>Eukaryota</taxon>
        <taxon>Fungi</taxon>
        <taxon>Fungi incertae sedis</taxon>
        <taxon>Mucoromycota</taxon>
        <taxon>Glomeromycotina</taxon>
        <taxon>Glomeromycetes</taxon>
        <taxon>Diversisporales</taxon>
        <taxon>Acaulosporaceae</taxon>
        <taxon>Acaulospora</taxon>
    </lineage>
</organism>
<keyword evidence="3" id="KW-0677">Repeat</keyword>
<dbReference type="AlphaFoldDB" id="A0A9N8ZVL7"/>
<dbReference type="PANTHER" id="PTHR19918:SF1">
    <property type="entry name" value="FIZZY-RELATED PROTEIN HOMOLOG"/>
    <property type="match status" value="1"/>
</dbReference>
<comment type="caution">
    <text evidence="7">The sequence shown here is derived from an EMBL/GenBank/DDBJ whole genome shotgun (WGS) entry which is preliminary data.</text>
</comment>
<dbReference type="GO" id="GO:1905786">
    <property type="term" value="P:positive regulation of anaphase-promoting complex-dependent catabolic process"/>
    <property type="evidence" value="ECO:0007669"/>
    <property type="project" value="TreeGrafter"/>
</dbReference>
<evidence type="ECO:0000313" key="8">
    <source>
        <dbReference type="Proteomes" id="UP000789342"/>
    </source>
</evidence>
<dbReference type="GO" id="GO:0010997">
    <property type="term" value="F:anaphase-promoting complex binding"/>
    <property type="evidence" value="ECO:0007669"/>
    <property type="project" value="InterPro"/>
</dbReference>
<dbReference type="GO" id="GO:0031145">
    <property type="term" value="P:anaphase-promoting complex-dependent catabolic process"/>
    <property type="evidence" value="ECO:0007669"/>
    <property type="project" value="TreeGrafter"/>
</dbReference>
<dbReference type="SUPFAM" id="SSF50978">
    <property type="entry name" value="WD40 repeat-like"/>
    <property type="match status" value="1"/>
</dbReference>
<feature type="domain" description="CDC20/Fizzy WD40" evidence="6">
    <location>
        <begin position="239"/>
        <end position="521"/>
    </location>
</feature>
<dbReference type="InterPro" id="IPR001680">
    <property type="entry name" value="WD40_rpt"/>
</dbReference>
<proteinExistence type="inferred from homology"/>
<keyword evidence="2 5" id="KW-0853">WD repeat</keyword>
<dbReference type="InterPro" id="IPR036322">
    <property type="entry name" value="WD40_repeat_dom_sf"/>
</dbReference>
<evidence type="ECO:0000256" key="2">
    <source>
        <dbReference type="ARBA" id="ARBA00022574"/>
    </source>
</evidence>
<dbReference type="PROSITE" id="PS50082">
    <property type="entry name" value="WD_REPEATS_2"/>
    <property type="match status" value="2"/>
</dbReference>